<dbReference type="GO" id="GO:0005657">
    <property type="term" value="C:replication fork"/>
    <property type="evidence" value="ECO:0007669"/>
    <property type="project" value="UniProtKB-ARBA"/>
</dbReference>
<dbReference type="GO" id="GO:0007064">
    <property type="term" value="P:mitotic sister chromatid cohesion"/>
    <property type="evidence" value="ECO:0007669"/>
    <property type="project" value="UniProtKB-ARBA"/>
</dbReference>
<dbReference type="PANTHER" id="PTHR45873">
    <property type="entry name" value="DNA POLYMERASE ETA"/>
    <property type="match status" value="1"/>
</dbReference>
<dbReference type="GO" id="GO:0009314">
    <property type="term" value="P:response to radiation"/>
    <property type="evidence" value="ECO:0007669"/>
    <property type="project" value="TreeGrafter"/>
</dbReference>
<dbReference type="GO" id="GO:0003684">
    <property type="term" value="F:damaged DNA binding"/>
    <property type="evidence" value="ECO:0007669"/>
    <property type="project" value="InterPro"/>
</dbReference>
<evidence type="ECO:0000256" key="4">
    <source>
        <dbReference type="ARBA" id="ARBA00022763"/>
    </source>
</evidence>
<comment type="caution">
    <text evidence="13">The sequence shown here is derived from an EMBL/GenBank/DDBJ whole genome shotgun (WGS) entry which is preliminary data.</text>
</comment>
<dbReference type="PROSITE" id="PS51907">
    <property type="entry name" value="ZF_UBZ3"/>
    <property type="match status" value="1"/>
</dbReference>
<feature type="domain" description="UmuC" evidence="11">
    <location>
        <begin position="53"/>
        <end position="313"/>
    </location>
</feature>
<dbReference type="PIRSF" id="PIRSF036603">
    <property type="entry name" value="DPol_eta"/>
    <property type="match status" value="1"/>
</dbReference>
<sequence length="650" mass="73012">MSAKPPSHLKSLWKGKEKAAESELLDFEDLNPTITYRTLFAQNLGVRDPLRVIALCDSDAFYAACEMVRLDIPDKPLVVLQWQMLIAVNYPARKFGITRMMNVQEAKKLCPELEIIHVATYKEGEKEPGYWDNPDTRTHKVSLDLYRRESVKMLQMYKDGLPENAEIEKASIDEAFMDLTRPVRQIILDRYPYLAQVPEDALLGLDTPLPPPPPVSWEFGVLVPIDPSVEEEPEVPSTWHDVALSIGAECMEKVRQQISAKLGYTTSAGIARNKFLAKLCASYRKPMNQSILRNAAIPNYLKPMAFQKIRFLGGKLGKSLAGEYDVSTVADLLAISLDEMQNKFGEESIWIYEVLRGIDYTEGTAMFWLIDFRRPIQFVVKEKQTVNKSMLASKNLPQPITKVSEGYQWLRVLAAELALRLNEARETTPNLWPKTIVLSARNVKGMYGSLSPNSDSLISCSIAQDSRRSKQAPWPFVKEVTVDIVAAAADRLWKELADPHAPMKIIGISLGFTGVEGVESGLKSIDTFFKNPLKPTSKRALEEDLTESESDATTQRTIRNISKDLARASFVCSRCGQRSSLPPSATRTEEERQTALAMIQMEHEDFHLALDLSKAPDNVPPATKTGTDPKPKKKRRKESPHGIAKFFSKV</sequence>
<evidence type="ECO:0000256" key="7">
    <source>
        <dbReference type="ARBA" id="ARBA00023204"/>
    </source>
</evidence>
<dbReference type="Pfam" id="PF21704">
    <property type="entry name" value="POLH-Rev1_HhH"/>
    <property type="match status" value="1"/>
</dbReference>
<keyword evidence="4" id="KW-0227">DNA damage</keyword>
<proteinExistence type="predicted"/>
<dbReference type="GO" id="GO:0006281">
    <property type="term" value="P:DNA repair"/>
    <property type="evidence" value="ECO:0007669"/>
    <property type="project" value="UniProtKB-KW"/>
</dbReference>
<evidence type="ECO:0000256" key="6">
    <source>
        <dbReference type="ARBA" id="ARBA00022833"/>
    </source>
</evidence>
<dbReference type="AlphaFoldDB" id="A0AAD7EVM6"/>
<keyword evidence="14" id="KW-1185">Reference proteome</keyword>
<comment type="subcellular location">
    <subcellularLocation>
        <location evidence="1">Nucleus</location>
    </subcellularLocation>
</comment>
<dbReference type="GO" id="GO:0008270">
    <property type="term" value="F:zinc ion binding"/>
    <property type="evidence" value="ECO:0007669"/>
    <property type="project" value="UniProtKB-KW"/>
</dbReference>
<dbReference type="GO" id="GO:0070987">
    <property type="term" value="P:error-free translesion synthesis"/>
    <property type="evidence" value="ECO:0007669"/>
    <property type="project" value="UniProtKB-ARBA"/>
</dbReference>
<evidence type="ECO:0000256" key="5">
    <source>
        <dbReference type="ARBA" id="ARBA00022771"/>
    </source>
</evidence>
<dbReference type="GO" id="GO:0035861">
    <property type="term" value="C:site of double-strand break"/>
    <property type="evidence" value="ECO:0007669"/>
    <property type="project" value="TreeGrafter"/>
</dbReference>
<dbReference type="GO" id="GO:0003887">
    <property type="term" value="F:DNA-directed DNA polymerase activity"/>
    <property type="evidence" value="ECO:0007669"/>
    <property type="project" value="TreeGrafter"/>
</dbReference>
<dbReference type="InterPro" id="IPR043128">
    <property type="entry name" value="Rev_trsase/Diguanyl_cyclase"/>
</dbReference>
<feature type="region of interest" description="Disordered" evidence="10">
    <location>
        <begin position="612"/>
        <end position="650"/>
    </location>
</feature>
<dbReference type="InterPro" id="IPR017961">
    <property type="entry name" value="DNA_pol_Y-fam_little_finger"/>
</dbReference>
<dbReference type="GO" id="GO:0005634">
    <property type="term" value="C:nucleus"/>
    <property type="evidence" value="ECO:0007669"/>
    <property type="project" value="UniProtKB-SubCell"/>
</dbReference>
<evidence type="ECO:0000256" key="1">
    <source>
        <dbReference type="ARBA" id="ARBA00004123"/>
    </source>
</evidence>
<dbReference type="InterPro" id="IPR052230">
    <property type="entry name" value="DNA_polymerase_eta"/>
</dbReference>
<keyword evidence="6" id="KW-0862">Zinc</keyword>
<evidence type="ECO:0000256" key="3">
    <source>
        <dbReference type="ARBA" id="ARBA00022723"/>
    </source>
</evidence>
<feature type="domain" description="UBZ3-type" evidence="12">
    <location>
        <begin position="565"/>
        <end position="615"/>
    </location>
</feature>
<dbReference type="Gene3D" id="3.30.70.270">
    <property type="match status" value="1"/>
</dbReference>
<name>A0AAD7EVM6_9AGAR</name>
<evidence type="ECO:0000259" key="12">
    <source>
        <dbReference type="PROSITE" id="PS51907"/>
    </source>
</evidence>
<dbReference type="InterPro" id="IPR043502">
    <property type="entry name" value="DNA/RNA_pol_sf"/>
</dbReference>
<dbReference type="Gene3D" id="3.40.1170.60">
    <property type="match status" value="1"/>
</dbReference>
<dbReference type="Gene3D" id="1.10.150.20">
    <property type="entry name" value="5' to 3' exonuclease, C-terminal subdomain"/>
    <property type="match status" value="1"/>
</dbReference>
<dbReference type="Pfam" id="PF11799">
    <property type="entry name" value="IMS_C"/>
    <property type="match status" value="1"/>
</dbReference>
<dbReference type="PANTHER" id="PTHR45873:SF1">
    <property type="entry name" value="DNA POLYMERASE ETA"/>
    <property type="match status" value="1"/>
</dbReference>
<keyword evidence="2" id="KW-0808">Transferase</keyword>
<evidence type="ECO:0000256" key="9">
    <source>
        <dbReference type="ARBA" id="ARBA00044975"/>
    </source>
</evidence>
<evidence type="ECO:0000313" key="14">
    <source>
        <dbReference type="Proteomes" id="UP001218218"/>
    </source>
</evidence>
<evidence type="ECO:0000256" key="8">
    <source>
        <dbReference type="ARBA" id="ARBA00023242"/>
    </source>
</evidence>
<dbReference type="PROSITE" id="PS50173">
    <property type="entry name" value="UMUC"/>
    <property type="match status" value="1"/>
</dbReference>
<protein>
    <recommendedName>
        <fullName evidence="9">DNA polymerase eta</fullName>
    </recommendedName>
</protein>
<evidence type="ECO:0000256" key="10">
    <source>
        <dbReference type="SAM" id="MobiDB-lite"/>
    </source>
</evidence>
<dbReference type="InterPro" id="IPR041298">
    <property type="entry name" value="UBZ3"/>
</dbReference>
<keyword evidence="5" id="KW-0863">Zinc-finger</keyword>
<evidence type="ECO:0000256" key="2">
    <source>
        <dbReference type="ARBA" id="ARBA00022679"/>
    </source>
</evidence>
<evidence type="ECO:0000259" key="11">
    <source>
        <dbReference type="PROSITE" id="PS50173"/>
    </source>
</evidence>
<dbReference type="InterPro" id="IPR036775">
    <property type="entry name" value="DNA_pol_Y-fam_lit_finger_sf"/>
</dbReference>
<dbReference type="Proteomes" id="UP001218218">
    <property type="component" value="Unassembled WGS sequence"/>
</dbReference>
<dbReference type="FunFam" id="3.40.1170.60:FF:000008">
    <property type="entry name" value="DNA polymerase eta subunit"/>
    <property type="match status" value="1"/>
</dbReference>
<dbReference type="SUPFAM" id="SSF56672">
    <property type="entry name" value="DNA/RNA polymerases"/>
    <property type="match status" value="1"/>
</dbReference>
<dbReference type="Gene3D" id="3.30.1490.100">
    <property type="entry name" value="DNA polymerase, Y-family, little finger domain"/>
    <property type="match status" value="1"/>
</dbReference>
<dbReference type="SUPFAM" id="SSF100879">
    <property type="entry name" value="Lesion bypass DNA polymerase (Y-family), little finger domain"/>
    <property type="match status" value="1"/>
</dbReference>
<keyword evidence="7" id="KW-0234">DNA repair</keyword>
<gene>
    <name evidence="13" type="ORF">DFH08DRAFT_858930</name>
</gene>
<reference evidence="13" key="1">
    <citation type="submission" date="2023-03" db="EMBL/GenBank/DDBJ databases">
        <title>Massive genome expansion in bonnet fungi (Mycena s.s.) driven by repeated elements and novel gene families across ecological guilds.</title>
        <authorList>
            <consortium name="Lawrence Berkeley National Laboratory"/>
            <person name="Harder C.B."/>
            <person name="Miyauchi S."/>
            <person name="Viragh M."/>
            <person name="Kuo A."/>
            <person name="Thoen E."/>
            <person name="Andreopoulos B."/>
            <person name="Lu D."/>
            <person name="Skrede I."/>
            <person name="Drula E."/>
            <person name="Henrissat B."/>
            <person name="Morin E."/>
            <person name="Kohler A."/>
            <person name="Barry K."/>
            <person name="LaButti K."/>
            <person name="Morin E."/>
            <person name="Salamov A."/>
            <person name="Lipzen A."/>
            <person name="Mereny Z."/>
            <person name="Hegedus B."/>
            <person name="Baldrian P."/>
            <person name="Stursova M."/>
            <person name="Weitz H."/>
            <person name="Taylor A."/>
            <person name="Grigoriev I.V."/>
            <person name="Nagy L.G."/>
            <person name="Martin F."/>
            <person name="Kauserud H."/>
        </authorList>
    </citation>
    <scope>NUCLEOTIDE SEQUENCE</scope>
    <source>
        <strain evidence="13">CBHHK002</strain>
    </source>
</reference>
<keyword evidence="8" id="KW-0539">Nucleus</keyword>
<keyword evidence="3" id="KW-0479">Metal-binding</keyword>
<dbReference type="FunFam" id="1.10.150.20:FF:000014">
    <property type="entry name" value="Polymerase (DNA directed), eta"/>
    <property type="match status" value="1"/>
</dbReference>
<organism evidence="13 14">
    <name type="scientific">Mycena albidolilacea</name>
    <dbReference type="NCBI Taxonomy" id="1033008"/>
    <lineage>
        <taxon>Eukaryota</taxon>
        <taxon>Fungi</taxon>
        <taxon>Dikarya</taxon>
        <taxon>Basidiomycota</taxon>
        <taxon>Agaricomycotina</taxon>
        <taxon>Agaricomycetes</taxon>
        <taxon>Agaricomycetidae</taxon>
        <taxon>Agaricales</taxon>
        <taxon>Marasmiineae</taxon>
        <taxon>Mycenaceae</taxon>
        <taxon>Mycena</taxon>
    </lineage>
</organism>
<evidence type="ECO:0000313" key="13">
    <source>
        <dbReference type="EMBL" id="KAJ7352438.1"/>
    </source>
</evidence>
<dbReference type="GO" id="GO:0042276">
    <property type="term" value="P:error-prone translesion synthesis"/>
    <property type="evidence" value="ECO:0007669"/>
    <property type="project" value="TreeGrafter"/>
</dbReference>
<dbReference type="InterPro" id="IPR001126">
    <property type="entry name" value="UmuC"/>
</dbReference>
<dbReference type="EMBL" id="JARIHO010000012">
    <property type="protein sequence ID" value="KAJ7352438.1"/>
    <property type="molecule type" value="Genomic_DNA"/>
</dbReference>
<dbReference type="Pfam" id="PF00817">
    <property type="entry name" value="IMS"/>
    <property type="match status" value="1"/>
</dbReference>
<accession>A0AAD7EVM6</accession>